<keyword evidence="3" id="KW-1185">Reference proteome</keyword>
<dbReference type="EMBL" id="BDQI01000014">
    <property type="protein sequence ID" value="GAX54430.1"/>
    <property type="molecule type" value="Genomic_DNA"/>
</dbReference>
<gene>
    <name evidence="2" type="ORF">SO3561_05981</name>
</gene>
<organism evidence="2 3">
    <name type="scientific">Streptomyces olivochromogenes</name>
    <dbReference type="NCBI Taxonomy" id="1963"/>
    <lineage>
        <taxon>Bacteria</taxon>
        <taxon>Bacillati</taxon>
        <taxon>Actinomycetota</taxon>
        <taxon>Actinomycetes</taxon>
        <taxon>Kitasatosporales</taxon>
        <taxon>Streptomycetaceae</taxon>
        <taxon>Streptomyces</taxon>
    </lineage>
</organism>
<name>A0A250VKC2_STROL</name>
<accession>A0A250VKC2</accession>
<evidence type="ECO:0000256" key="1">
    <source>
        <dbReference type="SAM" id="MobiDB-lite"/>
    </source>
</evidence>
<evidence type="ECO:0000313" key="3">
    <source>
        <dbReference type="Proteomes" id="UP000217446"/>
    </source>
</evidence>
<evidence type="ECO:0000313" key="2">
    <source>
        <dbReference type="EMBL" id="GAX54430.1"/>
    </source>
</evidence>
<proteinExistence type="predicted"/>
<protein>
    <submittedName>
        <fullName evidence="2">Uncharacterized protein</fullName>
    </submittedName>
</protein>
<dbReference type="AlphaFoldDB" id="A0A250VKC2"/>
<dbReference type="STRING" id="1963.AQJ27_34775"/>
<feature type="region of interest" description="Disordered" evidence="1">
    <location>
        <begin position="30"/>
        <end position="70"/>
    </location>
</feature>
<reference evidence="3" key="1">
    <citation type="submission" date="2017-05" db="EMBL/GenBank/DDBJ databases">
        <title>Streptomyces olivochromogenes NBRC 3561 whole genome shotgun sequence.</title>
        <authorList>
            <person name="Dohra H."/>
            <person name="Kodani S."/>
        </authorList>
    </citation>
    <scope>NUCLEOTIDE SEQUENCE [LARGE SCALE GENOMIC DNA]</scope>
    <source>
        <strain evidence="3">NBRC 3561</strain>
    </source>
</reference>
<dbReference type="Proteomes" id="UP000217446">
    <property type="component" value="Unassembled WGS sequence"/>
</dbReference>
<sequence length="70" mass="7221">MSYGEPGTVLAHPGVEPLRQPVHEIQRVGVPQRRPHGGVPNGTQVPNGTPAERVPLPNGASLSAQGLGVT</sequence>
<comment type="caution">
    <text evidence="2">The sequence shown here is derived from an EMBL/GenBank/DDBJ whole genome shotgun (WGS) entry which is preliminary data.</text>
</comment>